<dbReference type="PANTHER" id="PTHR45982:SF1">
    <property type="entry name" value="REGULATOR OF CHROMOSOME CONDENSATION"/>
    <property type="match status" value="1"/>
</dbReference>
<dbReference type="EMBL" id="RBLC01000002">
    <property type="protein sequence ID" value="RKS23274.1"/>
    <property type="molecule type" value="Genomic_DNA"/>
</dbReference>
<keyword evidence="5" id="KW-1185">Reference proteome</keyword>
<keyword evidence="1 2" id="KW-0732">Signal</keyword>
<dbReference type="InterPro" id="IPR051553">
    <property type="entry name" value="Ran_GTPase-activating"/>
</dbReference>
<dbReference type="SUPFAM" id="SSF50985">
    <property type="entry name" value="RCC1/BLIP-II"/>
    <property type="match status" value="2"/>
</dbReference>
<evidence type="ECO:0000256" key="1">
    <source>
        <dbReference type="ARBA" id="ARBA00022729"/>
    </source>
</evidence>
<dbReference type="InterPro" id="IPR026444">
    <property type="entry name" value="Secre_tail"/>
</dbReference>
<evidence type="ECO:0000313" key="4">
    <source>
        <dbReference type="EMBL" id="RKS23274.1"/>
    </source>
</evidence>
<dbReference type="RefSeq" id="WP_147406617.1">
    <property type="nucleotide sequence ID" value="NZ_RBLC01000002.1"/>
</dbReference>
<dbReference type="InterPro" id="IPR000408">
    <property type="entry name" value="Reg_chr_condens"/>
</dbReference>
<dbReference type="OrthoDB" id="1081439at2"/>
<dbReference type="PROSITE" id="PS00626">
    <property type="entry name" value="RCC1_2"/>
    <property type="match status" value="1"/>
</dbReference>
<reference evidence="4 5" key="1">
    <citation type="submission" date="2018-10" db="EMBL/GenBank/DDBJ databases">
        <title>Genomic Encyclopedia of Archaeal and Bacterial Type Strains, Phase II (KMG-II): from individual species to whole genera.</title>
        <authorList>
            <person name="Goeker M."/>
        </authorList>
    </citation>
    <scope>NUCLEOTIDE SEQUENCE [LARGE SCALE GENOMIC DNA]</scope>
    <source>
        <strain evidence="4 5">DSM 29537</strain>
    </source>
</reference>
<dbReference type="AlphaFoldDB" id="A0A495MBD1"/>
<dbReference type="PROSITE" id="PS50012">
    <property type="entry name" value="RCC1_3"/>
    <property type="match status" value="2"/>
</dbReference>
<evidence type="ECO:0000256" key="2">
    <source>
        <dbReference type="SAM" id="SignalP"/>
    </source>
</evidence>
<sequence length="445" mass="47222">MKKTLLVLAFMLVVTSSFGQCWKSAAVGYANITAIAADGTLWAWGKNSNGELGDGTNVLKNSPVQIGTANDWKEVFAGMDGIYAFNLAIKTDGTLWAWGSNNRGQLGDGTTTSRNYPMQIGTDTDWKTAAAGLNHSIAIKENGTLWGWGCSEHFVLIGFPSGPNVLVPEQISPDSDWVQASAHDRVTVAVKTNHTVWGWGWNRNNMLNAPAGATIAGDVQYPAQKVLGTNIQYTSTGNSSSYDVKTNGILANSGDPLDHNPFYVNVADVGNNTLGIIKPNGTLWFEGTVLGTTSQTSVALTQLGTANNWVSVSVGSQCAAALNSNGELWTWGSNFHGGLGIGVNSTASSSTVPVLVPCPNVLDIPQQDSKVALQLYPNPVQNTLHVVSDSPIDRLVIIDALGKELYNQTFNATAITIDSSQLGSGLYIVKVFSGTQQSQAKLIKN</sequence>
<dbReference type="GO" id="GO:0005737">
    <property type="term" value="C:cytoplasm"/>
    <property type="evidence" value="ECO:0007669"/>
    <property type="project" value="TreeGrafter"/>
</dbReference>
<dbReference type="Pfam" id="PF00415">
    <property type="entry name" value="RCC1"/>
    <property type="match status" value="2"/>
</dbReference>
<feature type="domain" description="Secretion system C-terminal sorting" evidence="3">
    <location>
        <begin position="375"/>
        <end position="443"/>
    </location>
</feature>
<dbReference type="Proteomes" id="UP000277579">
    <property type="component" value="Unassembled WGS sequence"/>
</dbReference>
<name>A0A495MBD1_9FLAO</name>
<dbReference type="PANTHER" id="PTHR45982">
    <property type="entry name" value="REGULATOR OF CHROMOSOME CONDENSATION"/>
    <property type="match status" value="1"/>
</dbReference>
<evidence type="ECO:0000259" key="3">
    <source>
        <dbReference type="Pfam" id="PF18962"/>
    </source>
</evidence>
<feature type="chain" id="PRO_5019861236" evidence="2">
    <location>
        <begin position="20"/>
        <end position="445"/>
    </location>
</feature>
<protein>
    <submittedName>
        <fullName evidence="4">Putative secreted protein (Por secretion system target)</fullName>
    </submittedName>
</protein>
<gene>
    <name evidence="4" type="ORF">CLV94_2181</name>
</gene>
<accession>A0A495MBD1</accession>
<dbReference type="NCBIfam" id="TIGR04183">
    <property type="entry name" value="Por_Secre_tail"/>
    <property type="match status" value="1"/>
</dbReference>
<dbReference type="InterPro" id="IPR009091">
    <property type="entry name" value="RCC1/BLIP-II"/>
</dbReference>
<comment type="caution">
    <text evidence="4">The sequence shown here is derived from an EMBL/GenBank/DDBJ whole genome shotgun (WGS) entry which is preliminary data.</text>
</comment>
<organism evidence="4 5">
    <name type="scientific">Flavobacterium endophyticum</name>
    <dbReference type="NCBI Taxonomy" id="1540163"/>
    <lineage>
        <taxon>Bacteria</taxon>
        <taxon>Pseudomonadati</taxon>
        <taxon>Bacteroidota</taxon>
        <taxon>Flavobacteriia</taxon>
        <taxon>Flavobacteriales</taxon>
        <taxon>Flavobacteriaceae</taxon>
        <taxon>Flavobacterium</taxon>
    </lineage>
</organism>
<dbReference type="Pfam" id="PF13540">
    <property type="entry name" value="RCC1_2"/>
    <property type="match status" value="1"/>
</dbReference>
<evidence type="ECO:0000313" key="5">
    <source>
        <dbReference type="Proteomes" id="UP000277579"/>
    </source>
</evidence>
<dbReference type="Gene3D" id="2.130.10.30">
    <property type="entry name" value="Regulator of chromosome condensation 1/beta-lactamase-inhibitor protein II"/>
    <property type="match status" value="3"/>
</dbReference>
<dbReference type="Pfam" id="PF18962">
    <property type="entry name" value="Por_Secre_tail"/>
    <property type="match status" value="1"/>
</dbReference>
<dbReference type="PRINTS" id="PR00633">
    <property type="entry name" value="RCCNDNSATION"/>
</dbReference>
<feature type="signal peptide" evidence="2">
    <location>
        <begin position="1"/>
        <end position="19"/>
    </location>
</feature>
<dbReference type="GO" id="GO:0005085">
    <property type="term" value="F:guanyl-nucleotide exchange factor activity"/>
    <property type="evidence" value="ECO:0007669"/>
    <property type="project" value="TreeGrafter"/>
</dbReference>
<proteinExistence type="predicted"/>